<organism evidence="1 2">
    <name type="scientific">Rubroshorea leprosula</name>
    <dbReference type="NCBI Taxonomy" id="152421"/>
    <lineage>
        <taxon>Eukaryota</taxon>
        <taxon>Viridiplantae</taxon>
        <taxon>Streptophyta</taxon>
        <taxon>Embryophyta</taxon>
        <taxon>Tracheophyta</taxon>
        <taxon>Spermatophyta</taxon>
        <taxon>Magnoliopsida</taxon>
        <taxon>eudicotyledons</taxon>
        <taxon>Gunneridae</taxon>
        <taxon>Pentapetalae</taxon>
        <taxon>rosids</taxon>
        <taxon>malvids</taxon>
        <taxon>Malvales</taxon>
        <taxon>Dipterocarpaceae</taxon>
        <taxon>Rubroshorea</taxon>
    </lineage>
</organism>
<dbReference type="EMBL" id="BPVZ01000279">
    <property type="protein sequence ID" value="GKV48993.1"/>
    <property type="molecule type" value="Genomic_DNA"/>
</dbReference>
<dbReference type="AlphaFoldDB" id="A0AAV5MJF7"/>
<evidence type="ECO:0000313" key="2">
    <source>
        <dbReference type="Proteomes" id="UP001054252"/>
    </source>
</evidence>
<accession>A0AAV5MJF7</accession>
<comment type="caution">
    <text evidence="1">The sequence shown here is derived from an EMBL/GenBank/DDBJ whole genome shotgun (WGS) entry which is preliminary data.</text>
</comment>
<protein>
    <submittedName>
        <fullName evidence="1">Uncharacterized protein</fullName>
    </submittedName>
</protein>
<name>A0AAV5MJF7_9ROSI</name>
<proteinExistence type="predicted"/>
<dbReference type="Proteomes" id="UP001054252">
    <property type="component" value="Unassembled WGS sequence"/>
</dbReference>
<keyword evidence="2" id="KW-1185">Reference proteome</keyword>
<evidence type="ECO:0000313" key="1">
    <source>
        <dbReference type="EMBL" id="GKV48993.1"/>
    </source>
</evidence>
<sequence length="48" mass="5177">MFDLSYGVVSDCGMISFEPCAFMGSSHECTAFVTPRIQVLGRDSDIGV</sequence>
<gene>
    <name evidence="1" type="ORF">SLEP1_g55767</name>
</gene>
<reference evidence="1 2" key="1">
    <citation type="journal article" date="2021" name="Commun. Biol.">
        <title>The genome of Shorea leprosula (Dipterocarpaceae) highlights the ecological relevance of drought in aseasonal tropical rainforests.</title>
        <authorList>
            <person name="Ng K.K.S."/>
            <person name="Kobayashi M.J."/>
            <person name="Fawcett J.A."/>
            <person name="Hatakeyama M."/>
            <person name="Paape T."/>
            <person name="Ng C.H."/>
            <person name="Ang C.C."/>
            <person name="Tnah L.H."/>
            <person name="Lee C.T."/>
            <person name="Nishiyama T."/>
            <person name="Sese J."/>
            <person name="O'Brien M.J."/>
            <person name="Copetti D."/>
            <person name="Mohd Noor M.I."/>
            <person name="Ong R.C."/>
            <person name="Putra M."/>
            <person name="Sireger I.Z."/>
            <person name="Indrioko S."/>
            <person name="Kosugi Y."/>
            <person name="Izuno A."/>
            <person name="Isagi Y."/>
            <person name="Lee S.L."/>
            <person name="Shimizu K.K."/>
        </authorList>
    </citation>
    <scope>NUCLEOTIDE SEQUENCE [LARGE SCALE GENOMIC DNA]</scope>
    <source>
        <strain evidence="1">214</strain>
    </source>
</reference>